<protein>
    <submittedName>
        <fullName evidence="2">Uncharacterized protein</fullName>
    </submittedName>
</protein>
<keyword evidence="1" id="KW-0812">Transmembrane</keyword>
<sequence>MMWSRVAAGATLGLTLCIALISAVMRLWPAPWPSLLVPAVAFFFPLWVAIMIICARVQRTLPVWGVLLVFNAVIFLALWSTRHALV</sequence>
<organism evidence="2 3">
    <name type="scientific">Amantichitinum ursilacus</name>
    <dbReference type="NCBI Taxonomy" id="857265"/>
    <lineage>
        <taxon>Bacteria</taxon>
        <taxon>Pseudomonadati</taxon>
        <taxon>Pseudomonadota</taxon>
        <taxon>Betaproteobacteria</taxon>
        <taxon>Neisseriales</taxon>
        <taxon>Chitinibacteraceae</taxon>
        <taxon>Amantichitinum</taxon>
    </lineage>
</organism>
<dbReference type="AlphaFoldDB" id="A0A0N0XN86"/>
<dbReference type="Proteomes" id="UP000037939">
    <property type="component" value="Unassembled WGS sequence"/>
</dbReference>
<dbReference type="OrthoDB" id="7509319at2"/>
<evidence type="ECO:0000313" key="2">
    <source>
        <dbReference type="EMBL" id="KPC55455.1"/>
    </source>
</evidence>
<gene>
    <name evidence="2" type="ORF">WG78_02320</name>
</gene>
<evidence type="ECO:0000313" key="3">
    <source>
        <dbReference type="Proteomes" id="UP000037939"/>
    </source>
</evidence>
<keyword evidence="1" id="KW-1133">Transmembrane helix</keyword>
<feature type="transmembrane region" description="Helical" evidence="1">
    <location>
        <begin position="36"/>
        <end position="54"/>
    </location>
</feature>
<keyword evidence="1" id="KW-0472">Membrane</keyword>
<name>A0A0N0XN86_9NEIS</name>
<dbReference type="EMBL" id="LAQT01000001">
    <property type="protein sequence ID" value="KPC55455.1"/>
    <property type="molecule type" value="Genomic_DNA"/>
</dbReference>
<comment type="caution">
    <text evidence="2">The sequence shown here is derived from an EMBL/GenBank/DDBJ whole genome shotgun (WGS) entry which is preliminary data.</text>
</comment>
<evidence type="ECO:0000256" key="1">
    <source>
        <dbReference type="SAM" id="Phobius"/>
    </source>
</evidence>
<keyword evidence="3" id="KW-1185">Reference proteome</keyword>
<reference evidence="2 3" key="1">
    <citation type="submission" date="2015-07" db="EMBL/GenBank/DDBJ databases">
        <title>Draft genome sequence of the Amantichitinum ursilacus IGB-41, a new chitin-degrading bacterium.</title>
        <authorList>
            <person name="Kirstahler P."/>
            <person name="Guenther M."/>
            <person name="Grumaz C."/>
            <person name="Rupp S."/>
            <person name="Zibek S."/>
            <person name="Sohn K."/>
        </authorList>
    </citation>
    <scope>NUCLEOTIDE SEQUENCE [LARGE SCALE GENOMIC DNA]</scope>
    <source>
        <strain evidence="2 3">IGB-41</strain>
    </source>
</reference>
<proteinExistence type="predicted"/>
<dbReference type="STRING" id="857265.WG78_02320"/>
<accession>A0A0N0XN86</accession>
<feature type="transmembrane region" description="Helical" evidence="1">
    <location>
        <begin position="61"/>
        <end position="80"/>
    </location>
</feature>
<dbReference type="RefSeq" id="WP_053936142.1">
    <property type="nucleotide sequence ID" value="NZ_LAQT01000001.1"/>
</dbReference>